<dbReference type="Gene3D" id="2.60.40.200">
    <property type="entry name" value="Superoxide dismutase, copper/zinc binding domain"/>
    <property type="match status" value="1"/>
</dbReference>
<dbReference type="PRINTS" id="PR00068">
    <property type="entry name" value="CUZNDISMTASE"/>
</dbReference>
<dbReference type="PROSITE" id="PS00087">
    <property type="entry name" value="SOD_CU_ZN_1"/>
    <property type="match status" value="1"/>
</dbReference>
<evidence type="ECO:0000256" key="4">
    <source>
        <dbReference type="ARBA" id="ARBA00022862"/>
    </source>
</evidence>
<dbReference type="GO" id="GO:0005507">
    <property type="term" value="F:copper ion binding"/>
    <property type="evidence" value="ECO:0007669"/>
    <property type="project" value="InterPro"/>
</dbReference>
<keyword evidence="6 7" id="KW-0186">Copper</keyword>
<accession>A0A9P6A2Z8</accession>
<keyword evidence="11" id="KW-1185">Reference proteome</keyword>
<name>A0A9P6A2Z8_PLEER</name>
<dbReference type="SUPFAM" id="SSF49329">
    <property type="entry name" value="Cu,Zn superoxide dismutase-like"/>
    <property type="match status" value="1"/>
</dbReference>
<comment type="function">
    <text evidence="7">Destroys radicals which are normally produced within the cells and which are toxic to biological systems.</text>
</comment>
<dbReference type="EC" id="1.15.1.1" evidence="7"/>
<evidence type="ECO:0000256" key="2">
    <source>
        <dbReference type="ARBA" id="ARBA00022723"/>
    </source>
</evidence>
<dbReference type="Pfam" id="PF00080">
    <property type="entry name" value="Sod_Cu"/>
    <property type="match status" value="1"/>
</dbReference>
<evidence type="ECO:0000256" key="6">
    <source>
        <dbReference type="ARBA" id="ARBA00023008"/>
    </source>
</evidence>
<dbReference type="FunFam" id="2.60.40.200:FF:000001">
    <property type="entry name" value="Superoxide dismutase [Cu-Zn]"/>
    <property type="match status" value="1"/>
</dbReference>
<evidence type="ECO:0000256" key="7">
    <source>
        <dbReference type="RuleBase" id="RU000393"/>
    </source>
</evidence>
<evidence type="ECO:0000256" key="5">
    <source>
        <dbReference type="ARBA" id="ARBA00023002"/>
    </source>
</evidence>
<evidence type="ECO:0000256" key="3">
    <source>
        <dbReference type="ARBA" id="ARBA00022833"/>
    </source>
</evidence>
<keyword evidence="8" id="KW-1133">Transmembrane helix</keyword>
<dbReference type="CDD" id="cd00305">
    <property type="entry name" value="Cu-Zn_Superoxide_Dismutase"/>
    <property type="match status" value="1"/>
</dbReference>
<protein>
    <recommendedName>
        <fullName evidence="7">Superoxide dismutase [Cu-Zn]</fullName>
        <ecNumber evidence="7">1.15.1.1</ecNumber>
    </recommendedName>
</protein>
<keyword evidence="8" id="KW-0812">Transmembrane</keyword>
<sequence>MASDNTKSRSRSCLGASVAGLVTFITILFLSSATGRQSEQVVKAVAFLSGNSAVTGTVAFSQSVKNGPVTVSGTLNGLDPLSKRGFHIHQSGDLSGGCMSTGSHFNPTEKNHGSPSSEERHIGDLGNIDTDEKGTANFVFEDSKISLNGAFSILGRAVVVHAGEDDLGKGGNPESLKTGNAGGRAACGVIGLA</sequence>
<evidence type="ECO:0000256" key="8">
    <source>
        <dbReference type="SAM" id="Phobius"/>
    </source>
</evidence>
<organism evidence="10 11">
    <name type="scientific">Pleurotus eryngii</name>
    <name type="common">Boletus of the steppes</name>
    <dbReference type="NCBI Taxonomy" id="5323"/>
    <lineage>
        <taxon>Eukaryota</taxon>
        <taxon>Fungi</taxon>
        <taxon>Dikarya</taxon>
        <taxon>Basidiomycota</taxon>
        <taxon>Agaricomycotina</taxon>
        <taxon>Agaricomycetes</taxon>
        <taxon>Agaricomycetidae</taxon>
        <taxon>Agaricales</taxon>
        <taxon>Pleurotineae</taxon>
        <taxon>Pleurotaceae</taxon>
        <taxon>Pleurotus</taxon>
    </lineage>
</organism>
<keyword evidence="5 7" id="KW-0560">Oxidoreductase</keyword>
<feature type="transmembrane region" description="Helical" evidence="8">
    <location>
        <begin position="12"/>
        <end position="30"/>
    </location>
</feature>
<dbReference type="InterPro" id="IPR018152">
    <property type="entry name" value="SOD_Cu/Zn_BS"/>
</dbReference>
<proteinExistence type="inferred from homology"/>
<evidence type="ECO:0000313" key="11">
    <source>
        <dbReference type="Proteomes" id="UP000807025"/>
    </source>
</evidence>
<keyword evidence="4" id="KW-0049">Antioxidant</keyword>
<comment type="caution">
    <text evidence="10">The sequence shown here is derived from an EMBL/GenBank/DDBJ whole genome shotgun (WGS) entry which is preliminary data.</text>
</comment>
<dbReference type="GO" id="GO:0004784">
    <property type="term" value="F:superoxide dismutase activity"/>
    <property type="evidence" value="ECO:0007669"/>
    <property type="project" value="UniProtKB-EC"/>
</dbReference>
<gene>
    <name evidence="10" type="ORF">BDN71DRAFT_1503367</name>
</gene>
<comment type="cofactor">
    <cofactor evidence="7">
        <name>Zn(2+)</name>
        <dbReference type="ChEBI" id="CHEBI:29105"/>
    </cofactor>
    <text evidence="7">Binds 1 zinc ion per subunit.</text>
</comment>
<reference evidence="10" key="1">
    <citation type="submission" date="2020-11" db="EMBL/GenBank/DDBJ databases">
        <authorList>
            <consortium name="DOE Joint Genome Institute"/>
            <person name="Ahrendt S."/>
            <person name="Riley R."/>
            <person name="Andreopoulos W."/>
            <person name="Labutti K."/>
            <person name="Pangilinan J."/>
            <person name="Ruiz-Duenas F.J."/>
            <person name="Barrasa J.M."/>
            <person name="Sanchez-Garcia M."/>
            <person name="Camarero S."/>
            <person name="Miyauchi S."/>
            <person name="Serrano A."/>
            <person name="Linde D."/>
            <person name="Babiker R."/>
            <person name="Drula E."/>
            <person name="Ayuso-Fernandez I."/>
            <person name="Pacheco R."/>
            <person name="Padilla G."/>
            <person name="Ferreira P."/>
            <person name="Barriuso J."/>
            <person name="Kellner H."/>
            <person name="Castanera R."/>
            <person name="Alfaro M."/>
            <person name="Ramirez L."/>
            <person name="Pisabarro A.G."/>
            <person name="Kuo A."/>
            <person name="Tritt A."/>
            <person name="Lipzen A."/>
            <person name="He G."/>
            <person name="Yan M."/>
            <person name="Ng V."/>
            <person name="Cullen D."/>
            <person name="Martin F."/>
            <person name="Rosso M.-N."/>
            <person name="Henrissat B."/>
            <person name="Hibbett D."/>
            <person name="Martinez A.T."/>
            <person name="Grigoriev I.V."/>
        </authorList>
    </citation>
    <scope>NUCLEOTIDE SEQUENCE</scope>
    <source>
        <strain evidence="10">ATCC 90797</strain>
    </source>
</reference>
<dbReference type="PANTHER" id="PTHR10003">
    <property type="entry name" value="SUPEROXIDE DISMUTASE CU-ZN -RELATED"/>
    <property type="match status" value="1"/>
</dbReference>
<keyword evidence="3 7" id="KW-0862">Zinc</keyword>
<evidence type="ECO:0000313" key="10">
    <source>
        <dbReference type="EMBL" id="KAF9498978.1"/>
    </source>
</evidence>
<evidence type="ECO:0000256" key="1">
    <source>
        <dbReference type="ARBA" id="ARBA00010457"/>
    </source>
</evidence>
<dbReference type="InterPro" id="IPR001424">
    <property type="entry name" value="SOD_Cu_Zn_dom"/>
</dbReference>
<dbReference type="InterPro" id="IPR024134">
    <property type="entry name" value="SOD_Cu/Zn_/chaperone"/>
</dbReference>
<dbReference type="PROSITE" id="PS00332">
    <property type="entry name" value="SOD_CU_ZN_2"/>
    <property type="match status" value="1"/>
</dbReference>
<comment type="cofactor">
    <cofactor evidence="7">
        <name>Cu cation</name>
        <dbReference type="ChEBI" id="CHEBI:23378"/>
    </cofactor>
    <text evidence="7">Binds 1 copper ion per subunit.</text>
</comment>
<comment type="catalytic activity">
    <reaction evidence="7">
        <text>2 superoxide + 2 H(+) = H2O2 + O2</text>
        <dbReference type="Rhea" id="RHEA:20696"/>
        <dbReference type="ChEBI" id="CHEBI:15378"/>
        <dbReference type="ChEBI" id="CHEBI:15379"/>
        <dbReference type="ChEBI" id="CHEBI:16240"/>
        <dbReference type="ChEBI" id="CHEBI:18421"/>
        <dbReference type="EC" id="1.15.1.1"/>
    </reaction>
</comment>
<feature type="domain" description="Superoxide dismutase copper/zinc binding" evidence="9">
    <location>
        <begin position="54"/>
        <end position="190"/>
    </location>
</feature>
<dbReference type="AlphaFoldDB" id="A0A9P6A2Z8"/>
<comment type="similarity">
    <text evidence="1 7">Belongs to the Cu-Zn superoxide dismutase family.</text>
</comment>
<keyword evidence="8" id="KW-0472">Membrane</keyword>
<dbReference type="InterPro" id="IPR036423">
    <property type="entry name" value="SOD-like_Cu/Zn_dom_sf"/>
</dbReference>
<dbReference type="Proteomes" id="UP000807025">
    <property type="component" value="Unassembled WGS sequence"/>
</dbReference>
<evidence type="ECO:0000259" key="9">
    <source>
        <dbReference type="Pfam" id="PF00080"/>
    </source>
</evidence>
<dbReference type="EMBL" id="MU154534">
    <property type="protein sequence ID" value="KAF9498978.1"/>
    <property type="molecule type" value="Genomic_DNA"/>
</dbReference>
<dbReference type="OrthoDB" id="2015551at2759"/>
<keyword evidence="2 7" id="KW-0479">Metal-binding</keyword>